<evidence type="ECO:0000259" key="7">
    <source>
        <dbReference type="Pfam" id="PF01284"/>
    </source>
</evidence>
<evidence type="ECO:0000256" key="4">
    <source>
        <dbReference type="ARBA" id="ARBA00023136"/>
    </source>
</evidence>
<feature type="transmembrane region" description="Helical" evidence="6">
    <location>
        <begin position="142"/>
        <end position="162"/>
    </location>
</feature>
<accession>A0ABR3ZTB0</accession>
<feature type="region of interest" description="Disordered" evidence="5">
    <location>
        <begin position="208"/>
        <end position="432"/>
    </location>
</feature>
<protein>
    <recommendedName>
        <fullName evidence="7">MARVEL domain-containing protein</fullName>
    </recommendedName>
</protein>
<feature type="domain" description="MARVEL" evidence="7">
    <location>
        <begin position="14"/>
        <end position="154"/>
    </location>
</feature>
<feature type="transmembrane region" description="Helical" evidence="6">
    <location>
        <begin position="14"/>
        <end position="34"/>
    </location>
</feature>
<keyword evidence="2 6" id="KW-0812">Transmembrane</keyword>
<dbReference type="PANTHER" id="PTHR37451">
    <property type="entry name" value="MARVEL DOMAIN"/>
    <property type="match status" value="1"/>
</dbReference>
<feature type="transmembrane region" description="Helical" evidence="6">
    <location>
        <begin position="46"/>
        <end position="64"/>
    </location>
</feature>
<comment type="subcellular location">
    <subcellularLocation>
        <location evidence="1">Membrane</location>
        <topology evidence="1">Multi-pass membrane protein</topology>
    </subcellularLocation>
</comment>
<evidence type="ECO:0000256" key="5">
    <source>
        <dbReference type="SAM" id="MobiDB-lite"/>
    </source>
</evidence>
<organism evidence="8 9">
    <name type="scientific">Stereocaulon virgatum</name>
    <dbReference type="NCBI Taxonomy" id="373712"/>
    <lineage>
        <taxon>Eukaryota</taxon>
        <taxon>Fungi</taxon>
        <taxon>Dikarya</taxon>
        <taxon>Ascomycota</taxon>
        <taxon>Pezizomycotina</taxon>
        <taxon>Lecanoromycetes</taxon>
        <taxon>OSLEUM clade</taxon>
        <taxon>Lecanoromycetidae</taxon>
        <taxon>Lecanorales</taxon>
        <taxon>Lecanorineae</taxon>
        <taxon>Stereocaulaceae</taxon>
        <taxon>Stereocaulon</taxon>
    </lineage>
</organism>
<dbReference type="Pfam" id="PF01284">
    <property type="entry name" value="MARVEL"/>
    <property type="match status" value="1"/>
</dbReference>
<evidence type="ECO:0000256" key="3">
    <source>
        <dbReference type="ARBA" id="ARBA00022989"/>
    </source>
</evidence>
<name>A0ABR3ZTB0_9LECA</name>
<keyword evidence="9" id="KW-1185">Reference proteome</keyword>
<evidence type="ECO:0000256" key="2">
    <source>
        <dbReference type="ARBA" id="ARBA00022692"/>
    </source>
</evidence>
<reference evidence="8 9" key="1">
    <citation type="submission" date="2024-09" db="EMBL/GenBank/DDBJ databases">
        <title>Rethinking Asexuality: The Enigmatic Case of Functional Sexual Genes in Lepraria (Stereocaulaceae).</title>
        <authorList>
            <person name="Doellman M."/>
            <person name="Sun Y."/>
            <person name="Barcenas-Pena A."/>
            <person name="Lumbsch H.T."/>
            <person name="Grewe F."/>
        </authorList>
    </citation>
    <scope>NUCLEOTIDE SEQUENCE [LARGE SCALE GENOMIC DNA]</scope>
    <source>
        <strain evidence="8 9">Mercado 3170</strain>
    </source>
</reference>
<evidence type="ECO:0000313" key="8">
    <source>
        <dbReference type="EMBL" id="KAL2036689.1"/>
    </source>
</evidence>
<dbReference type="EMBL" id="JBEFKJ010000054">
    <property type="protein sequence ID" value="KAL2036689.1"/>
    <property type="molecule type" value="Genomic_DNA"/>
</dbReference>
<feature type="compositionally biased region" description="Polar residues" evidence="5">
    <location>
        <begin position="337"/>
        <end position="347"/>
    </location>
</feature>
<proteinExistence type="predicted"/>
<dbReference type="Proteomes" id="UP001590950">
    <property type="component" value="Unassembled WGS sequence"/>
</dbReference>
<evidence type="ECO:0000256" key="6">
    <source>
        <dbReference type="SAM" id="Phobius"/>
    </source>
</evidence>
<keyword evidence="4 6" id="KW-0472">Membrane</keyword>
<comment type="caution">
    <text evidence="8">The sequence shown here is derived from an EMBL/GenBank/DDBJ whole genome shotgun (WGS) entry which is preliminary data.</text>
</comment>
<evidence type="ECO:0000313" key="9">
    <source>
        <dbReference type="Proteomes" id="UP001590950"/>
    </source>
</evidence>
<feature type="transmembrane region" description="Helical" evidence="6">
    <location>
        <begin position="84"/>
        <end position="102"/>
    </location>
</feature>
<dbReference type="InterPro" id="IPR008253">
    <property type="entry name" value="Marvel"/>
</dbReference>
<feature type="compositionally biased region" description="Basic and acidic residues" evidence="5">
    <location>
        <begin position="221"/>
        <end position="237"/>
    </location>
</feature>
<keyword evidence="3 6" id="KW-1133">Transmembrane helix</keyword>
<evidence type="ECO:0000256" key="1">
    <source>
        <dbReference type="ARBA" id="ARBA00004141"/>
    </source>
</evidence>
<gene>
    <name evidence="8" type="ORF">N7G274_010560</name>
</gene>
<dbReference type="PANTHER" id="PTHR37451:SF3">
    <property type="entry name" value="MARVEL DOMAIN-CONTAINING PROTEIN"/>
    <property type="match status" value="1"/>
</dbReference>
<sequence length="432" mass="47899">MAAAARYYQRAKNAVHALQALFMFIGAIITIAIYTKGGKGDGRINFFFVLCFLSIPILIYQTATPIFPRTKRFSNAYAHASVDALWTIFWFAAWVGLAVFVNQGSHSAKDWKSGDHLCETFKSDWGPTSKCKLGQGATGMGFFTFFLFGLTTAFSIYGIFYYRSHGYLPPYDTRSAMCLQHDEEGNNYAFSPNTPDKFTAQEEMQEMHPNGHYGEDNNDNDNDHYTLHSNPADDHHLNPNPNRPFSWALQSTPEQPVDQGFEPVDTSYHNSGEIYSAQHPLPQPTPSPLDNRNPSPRYETLHSNQSTFVGGLQPLPQPPPSPLSNRVPSPNYEAMSSDLNSNPYNNGSQTLPQPPPSPLSNRVPSPRYDTINSYASDGHLSGGWQPRPPPPSLLHPGGIEDPFRDGLTLSREPGGYAGGTGRLDFPEGEYGR</sequence>